<evidence type="ECO:0000259" key="5">
    <source>
        <dbReference type="Pfam" id="PF06803"/>
    </source>
</evidence>
<evidence type="ECO:0000313" key="7">
    <source>
        <dbReference type="Proteomes" id="UP001078443"/>
    </source>
</evidence>
<keyword evidence="4" id="KW-0472">Membrane</keyword>
<keyword evidence="2" id="KW-0812">Transmembrane</keyword>
<dbReference type="RefSeq" id="WP_268040845.1">
    <property type="nucleotide sequence ID" value="NZ_JAPQER010000003.1"/>
</dbReference>
<dbReference type="InterPro" id="IPR010652">
    <property type="entry name" value="DUF1232"/>
</dbReference>
<proteinExistence type="predicted"/>
<dbReference type="EMBL" id="JAPQER010000003">
    <property type="protein sequence ID" value="MCY6484543.1"/>
    <property type="molecule type" value="Genomic_DNA"/>
</dbReference>
<accession>A0ABT4CZY7</accession>
<name>A0ABT4CZY7_9CLOT</name>
<evidence type="ECO:0000313" key="6">
    <source>
        <dbReference type="EMBL" id="MCY6484543.1"/>
    </source>
</evidence>
<evidence type="ECO:0000256" key="2">
    <source>
        <dbReference type="ARBA" id="ARBA00022692"/>
    </source>
</evidence>
<gene>
    <name evidence="6" type="ORF">OW763_09340</name>
</gene>
<dbReference type="Proteomes" id="UP001078443">
    <property type="component" value="Unassembled WGS sequence"/>
</dbReference>
<feature type="domain" description="DUF1232" evidence="5">
    <location>
        <begin position="229"/>
        <end position="265"/>
    </location>
</feature>
<protein>
    <submittedName>
        <fullName evidence="6">YkvA family protein</fullName>
    </submittedName>
</protein>
<evidence type="ECO:0000256" key="3">
    <source>
        <dbReference type="ARBA" id="ARBA00022989"/>
    </source>
</evidence>
<comment type="caution">
    <text evidence="6">The sequence shown here is derived from an EMBL/GenBank/DDBJ whole genome shotgun (WGS) entry which is preliminary data.</text>
</comment>
<organism evidence="6 7">
    <name type="scientific">Clostridium aestuarii</name>
    <dbReference type="NCBI Taxonomy" id="338193"/>
    <lineage>
        <taxon>Bacteria</taxon>
        <taxon>Bacillati</taxon>
        <taxon>Bacillota</taxon>
        <taxon>Clostridia</taxon>
        <taxon>Eubacteriales</taxon>
        <taxon>Clostridiaceae</taxon>
        <taxon>Clostridium</taxon>
    </lineage>
</organism>
<dbReference type="Pfam" id="PF06803">
    <property type="entry name" value="DUF1232"/>
    <property type="match status" value="1"/>
</dbReference>
<keyword evidence="3" id="KW-1133">Transmembrane helix</keyword>
<keyword evidence="7" id="KW-1185">Reference proteome</keyword>
<evidence type="ECO:0000256" key="4">
    <source>
        <dbReference type="ARBA" id="ARBA00023136"/>
    </source>
</evidence>
<sequence>MNISGIKVRLNEKDLLGMIKENVQVEGLNIEEISIKELFRIKGSFTKGVKIYFEISLGLGKIENNILKLKIFSLKLGKIPIWTKFVNFALKRGIKGFENKGISISKGTIFLDLTLMCKYIPAVDFTLRHITILNGEIQVDVKNLMYSESKEALSFDEFKDKIKTNEEIEKNEKIVGIKKTKDSYSEIRKSEENKIPEKYKNINEVFMIIPDITVLLYRLMKDDRVDKKTKILIGAAVGYLVIPLDIIPDFIPVLGKIDDVGIAFLVLDKIISNIPEDIIREHWQGDEDIIAKVKEINELLFSILGRKNTLSILSGTFIFAKKVMSKKKLKSGGKSWRKRFML</sequence>
<comment type="subcellular location">
    <subcellularLocation>
        <location evidence="1">Endomembrane system</location>
        <topology evidence="1">Multi-pass membrane protein</topology>
    </subcellularLocation>
</comment>
<reference evidence="6" key="1">
    <citation type="submission" date="2022-12" db="EMBL/GenBank/DDBJ databases">
        <authorList>
            <person name="Wang J."/>
        </authorList>
    </citation>
    <scope>NUCLEOTIDE SEQUENCE</scope>
    <source>
        <strain evidence="6">HY-45-18</strain>
    </source>
</reference>
<evidence type="ECO:0000256" key="1">
    <source>
        <dbReference type="ARBA" id="ARBA00004127"/>
    </source>
</evidence>